<dbReference type="AlphaFoldDB" id="F2E6E3"/>
<name>F2E6E3_HORVV</name>
<evidence type="ECO:0000313" key="1">
    <source>
        <dbReference type="EMBL" id="BAK02915.1"/>
    </source>
</evidence>
<proteinExistence type="evidence at transcript level"/>
<accession>F2E6E3</accession>
<organism evidence="1">
    <name type="scientific">Hordeum vulgare subsp. vulgare</name>
    <name type="common">Domesticated barley</name>
    <dbReference type="NCBI Taxonomy" id="112509"/>
    <lineage>
        <taxon>Eukaryota</taxon>
        <taxon>Viridiplantae</taxon>
        <taxon>Streptophyta</taxon>
        <taxon>Embryophyta</taxon>
        <taxon>Tracheophyta</taxon>
        <taxon>Spermatophyta</taxon>
        <taxon>Magnoliopsida</taxon>
        <taxon>Liliopsida</taxon>
        <taxon>Poales</taxon>
        <taxon>Poaceae</taxon>
        <taxon>BOP clade</taxon>
        <taxon>Pooideae</taxon>
        <taxon>Triticodae</taxon>
        <taxon>Triticeae</taxon>
        <taxon>Hordeinae</taxon>
        <taxon>Hordeum</taxon>
    </lineage>
</organism>
<reference evidence="1" key="1">
    <citation type="journal article" date="2011" name="Plant Physiol.">
        <title>Comprehensive sequence analysis of 24,783 barley full-length cDNAs derived from 12 clone libraries.</title>
        <authorList>
            <person name="Matsumoto T."/>
            <person name="Tanaka T."/>
            <person name="Sakai H."/>
            <person name="Amano N."/>
            <person name="Kanamori H."/>
            <person name="Kurita K."/>
            <person name="Kikuta A."/>
            <person name="Kamiya K."/>
            <person name="Yamamoto M."/>
            <person name="Ikawa H."/>
            <person name="Fujii N."/>
            <person name="Hori K."/>
            <person name="Itoh T."/>
            <person name="Sato K."/>
        </authorList>
    </citation>
    <scope>NUCLEOTIDE SEQUENCE</scope>
    <source>
        <tissue evidence="1">Shoot and root</tissue>
    </source>
</reference>
<dbReference type="EMBL" id="AK371717">
    <property type="protein sequence ID" value="BAK02915.1"/>
    <property type="molecule type" value="mRNA"/>
</dbReference>
<protein>
    <submittedName>
        <fullName evidence="1">Predicted protein</fullName>
    </submittedName>
</protein>
<sequence>MLPGELKKDHQTFECLYKQRQAEFFMRSKPNYGTLIRILLKGAIEKNLKSGQQRNVMELAFRYFYAFHHDKKYQATDLFIQAYNKLDESTRFSLADEFILFFRIIRKLGKGRFADFLAEKSEWVREITSKVTEKSLIGYQK</sequence>